<dbReference type="Pfam" id="PF02657">
    <property type="entry name" value="SufE"/>
    <property type="match status" value="1"/>
</dbReference>
<organism evidence="3 4">
    <name type="scientific">Candidatus Aquarickettsia rohweri</name>
    <dbReference type="NCBI Taxonomy" id="2602574"/>
    <lineage>
        <taxon>Bacteria</taxon>
        <taxon>Pseudomonadati</taxon>
        <taxon>Pseudomonadota</taxon>
        <taxon>Alphaproteobacteria</taxon>
        <taxon>Rickettsiales</taxon>
        <taxon>Candidatus Midichloriaceae</taxon>
        <taxon>Candidatus Aquarickettsia</taxon>
    </lineage>
</organism>
<comment type="similarity">
    <text evidence="1">Belongs to the SufE family.</text>
</comment>
<name>A0A3S0FPJ9_9RICK</name>
<comment type="caution">
    <text evidence="3">The sequence shown here is derived from an EMBL/GenBank/DDBJ whole genome shotgun (WGS) entry which is preliminary data.</text>
</comment>
<dbReference type="EMBL" id="RXFM01000038">
    <property type="protein sequence ID" value="RST66952.1"/>
    <property type="molecule type" value="Genomic_DNA"/>
</dbReference>
<dbReference type="RefSeq" id="WP_126044734.1">
    <property type="nucleotide sequence ID" value="NZ_RXFM01000038.1"/>
</dbReference>
<evidence type="ECO:0000313" key="3">
    <source>
        <dbReference type="EMBL" id="RST66952.1"/>
    </source>
</evidence>
<dbReference type="Proteomes" id="UP000279470">
    <property type="component" value="Unassembled WGS sequence"/>
</dbReference>
<proteinExistence type="inferred from homology"/>
<gene>
    <name evidence="3" type="ORF">EIC27_03375</name>
</gene>
<keyword evidence="4" id="KW-1185">Reference proteome</keyword>
<dbReference type="AlphaFoldDB" id="A0A3S0FPJ9"/>
<dbReference type="InterPro" id="IPR003808">
    <property type="entry name" value="Fe-S_metab-assoc_dom"/>
</dbReference>
<reference evidence="4" key="1">
    <citation type="submission" date="2018-11" db="EMBL/GenBank/DDBJ databases">
        <title>Phylogenetic, genomic, and biogeographic characterization of a novel and ubiquitous marine invertebrate-associated Rickettsiales parasite, Candidatus Marinoinvertebrata rohwerii, gen. nov., sp. nov.</title>
        <authorList>
            <person name="Klinges J.G."/>
            <person name="Rosales S.M."/>
            <person name="Mcminds R."/>
            <person name="Shaver E.C."/>
            <person name="Shantz A."/>
            <person name="Peters E.C."/>
            <person name="Burkepile D.E."/>
            <person name="Silliman B.R."/>
            <person name="Vega Thurber R.L."/>
        </authorList>
    </citation>
    <scope>NUCLEOTIDE SEQUENCE [LARGE SCALE GENOMIC DNA]</scope>
    <source>
        <strain evidence="4">a_cerv_44</strain>
    </source>
</reference>
<protein>
    <submittedName>
        <fullName evidence="3">SufE family protein</fullName>
    </submittedName>
</protein>
<sequence>MNDEINQLIEEFELFDDWEEKYSYIIELGKKLPKLDEAEKVESNKVNDCVSQVWLVIKQNHEKLYFYADSDAMIVKGLLAIVLRIYSGKTKDQINKINFEQVFNKLDLKNHLSPSRSNGLFSVIRKVQEISN</sequence>
<evidence type="ECO:0000256" key="1">
    <source>
        <dbReference type="ARBA" id="ARBA00010282"/>
    </source>
</evidence>
<evidence type="ECO:0000259" key="2">
    <source>
        <dbReference type="Pfam" id="PF02657"/>
    </source>
</evidence>
<dbReference type="Gene3D" id="3.90.1010.10">
    <property type="match status" value="1"/>
</dbReference>
<dbReference type="OrthoDB" id="9799320at2"/>
<dbReference type="PANTHER" id="PTHR43597:SF5">
    <property type="entry name" value="SUFE-LIKE PROTEIN 2, CHLOROPLASTIC"/>
    <property type="match status" value="1"/>
</dbReference>
<dbReference type="SUPFAM" id="SSF82649">
    <property type="entry name" value="SufE/NifU"/>
    <property type="match status" value="1"/>
</dbReference>
<feature type="domain" description="Fe-S metabolism associated" evidence="2">
    <location>
        <begin position="9"/>
        <end position="129"/>
    </location>
</feature>
<dbReference type="PANTHER" id="PTHR43597">
    <property type="entry name" value="SULFUR ACCEPTOR PROTEIN CSDE"/>
    <property type="match status" value="1"/>
</dbReference>
<accession>A0A3S0FPJ9</accession>
<evidence type="ECO:0000313" key="4">
    <source>
        <dbReference type="Proteomes" id="UP000279470"/>
    </source>
</evidence>